<reference evidence="2 3" key="1">
    <citation type="submission" date="2022-06" db="EMBL/GenBank/DDBJ databases">
        <title>Leptospira isolates from biofilms formed at urban environments.</title>
        <authorList>
            <person name="Ribeiro P.S."/>
            <person name="Sousa T."/>
            <person name="Carvalho N."/>
            <person name="Aburjaile F."/>
            <person name="Neves F."/>
            <person name="Oliveira D."/>
            <person name="Blanco L."/>
            <person name="Lima J."/>
            <person name="Costa F."/>
            <person name="Brenig B."/>
            <person name="Soares S."/>
            <person name="Ramos R."/>
            <person name="Goes-Neto A."/>
            <person name="Matiuzzi M."/>
            <person name="Azevedo V."/>
            <person name="Ristow P."/>
        </authorList>
    </citation>
    <scope>NUCLEOTIDE SEQUENCE [LARGE SCALE GENOMIC DNA]</scope>
    <source>
        <strain evidence="2 3">VSF14</strain>
    </source>
</reference>
<sequence length="213" mass="24482">MKDYPGVKIQSKVISNDNYQGLDITYSIPVSKLKSTISSLTQEIYQPPIIDKNGQLIFVFSTDKKNLENAKKGEDDRMAEGILGMFSYKMYFPSDWKPKSAVIRLFDSNQSISLDVIPAGNGVLVDFPMRYVIAGSILTLSKTEKIDTSLAKESIDKNIKEKELARKKEEEERKKEQELERKRQKEYEKEEAKLEAERKKEQQIDDSNDGEEE</sequence>
<gene>
    <name evidence="2" type="ORF">ND855_07185</name>
</gene>
<feature type="compositionally biased region" description="Basic and acidic residues" evidence="1">
    <location>
        <begin position="165"/>
        <end position="203"/>
    </location>
</feature>
<accession>A0ABT3M6A3</accession>
<organism evidence="2 3">
    <name type="scientific">Leptospira paudalimensis</name>
    <dbReference type="NCBI Taxonomy" id="2950024"/>
    <lineage>
        <taxon>Bacteria</taxon>
        <taxon>Pseudomonadati</taxon>
        <taxon>Spirochaetota</taxon>
        <taxon>Spirochaetia</taxon>
        <taxon>Leptospirales</taxon>
        <taxon>Leptospiraceae</taxon>
        <taxon>Leptospira</taxon>
    </lineage>
</organism>
<name>A0ABT3M6A3_9LEPT</name>
<feature type="region of interest" description="Disordered" evidence="1">
    <location>
        <begin position="165"/>
        <end position="213"/>
    </location>
</feature>
<evidence type="ECO:0000313" key="2">
    <source>
        <dbReference type="EMBL" id="MCW7503903.1"/>
    </source>
</evidence>
<dbReference type="RefSeq" id="WP_265357778.1">
    <property type="nucleotide sequence ID" value="NZ_JAMQPR010000001.1"/>
</dbReference>
<proteinExistence type="predicted"/>
<dbReference type="Proteomes" id="UP001208794">
    <property type="component" value="Unassembled WGS sequence"/>
</dbReference>
<evidence type="ECO:0000256" key="1">
    <source>
        <dbReference type="SAM" id="MobiDB-lite"/>
    </source>
</evidence>
<dbReference type="EMBL" id="JAMQPR010000001">
    <property type="protein sequence ID" value="MCW7503903.1"/>
    <property type="molecule type" value="Genomic_DNA"/>
</dbReference>
<protein>
    <submittedName>
        <fullName evidence="2">Uncharacterized protein</fullName>
    </submittedName>
</protein>
<evidence type="ECO:0000313" key="3">
    <source>
        <dbReference type="Proteomes" id="UP001208794"/>
    </source>
</evidence>
<keyword evidence="3" id="KW-1185">Reference proteome</keyword>
<feature type="compositionally biased region" description="Acidic residues" evidence="1">
    <location>
        <begin position="204"/>
        <end position="213"/>
    </location>
</feature>
<comment type="caution">
    <text evidence="2">The sequence shown here is derived from an EMBL/GenBank/DDBJ whole genome shotgun (WGS) entry which is preliminary data.</text>
</comment>